<sequence>MAGSRRRWAVLRVRAGLGGEDPRAAARQGAVLLAFSGLVARLALAAGSPRSGALVAIAATDLG</sequence>
<evidence type="ECO:0000313" key="2">
    <source>
        <dbReference type="Proteomes" id="UP001240984"/>
    </source>
</evidence>
<dbReference type="Proteomes" id="UP001240984">
    <property type="component" value="Unassembled WGS sequence"/>
</dbReference>
<protein>
    <submittedName>
        <fullName evidence="1">Uncharacterized protein</fullName>
    </submittedName>
</protein>
<dbReference type="RefSeq" id="WP_306831248.1">
    <property type="nucleotide sequence ID" value="NZ_JAUSRA010000001.1"/>
</dbReference>
<reference evidence="1 2" key="1">
    <citation type="submission" date="2023-07" db="EMBL/GenBank/DDBJ databases">
        <title>Sequencing the genomes of 1000 actinobacteria strains.</title>
        <authorList>
            <person name="Klenk H.-P."/>
        </authorList>
    </citation>
    <scope>NUCLEOTIDE SEQUENCE [LARGE SCALE GENOMIC DNA]</scope>
    <source>
        <strain evidence="1 2">DSM 44710</strain>
    </source>
</reference>
<keyword evidence="2" id="KW-1185">Reference proteome</keyword>
<dbReference type="EMBL" id="JAUSRA010000001">
    <property type="protein sequence ID" value="MDP9795435.1"/>
    <property type="molecule type" value="Genomic_DNA"/>
</dbReference>
<comment type="caution">
    <text evidence="1">The sequence shown here is derived from an EMBL/GenBank/DDBJ whole genome shotgun (WGS) entry which is preliminary data.</text>
</comment>
<gene>
    <name evidence="1" type="ORF">J2S43_003947</name>
</gene>
<organism evidence="1 2">
    <name type="scientific">Catenuloplanes nepalensis</name>
    <dbReference type="NCBI Taxonomy" id="587533"/>
    <lineage>
        <taxon>Bacteria</taxon>
        <taxon>Bacillati</taxon>
        <taxon>Actinomycetota</taxon>
        <taxon>Actinomycetes</taxon>
        <taxon>Micromonosporales</taxon>
        <taxon>Micromonosporaceae</taxon>
        <taxon>Catenuloplanes</taxon>
    </lineage>
</organism>
<proteinExistence type="predicted"/>
<name>A0ABT9MVM8_9ACTN</name>
<evidence type="ECO:0000313" key="1">
    <source>
        <dbReference type="EMBL" id="MDP9795435.1"/>
    </source>
</evidence>
<accession>A0ABT9MVM8</accession>